<reference evidence="11 12" key="1">
    <citation type="submission" date="2020-07" db="EMBL/GenBank/DDBJ databases">
        <authorList>
            <person name="Zhuang K."/>
            <person name="Ran Y."/>
        </authorList>
    </citation>
    <scope>NUCLEOTIDE SEQUENCE [LARGE SCALE GENOMIC DNA]</scope>
    <source>
        <strain evidence="11 12">WCH-YHL-001</strain>
    </source>
</reference>
<feature type="compositionally biased region" description="Pro residues" evidence="8">
    <location>
        <begin position="305"/>
        <end position="331"/>
    </location>
</feature>
<keyword evidence="6 7" id="KW-0067">ATP-binding</keyword>
<dbReference type="PROSITE" id="PS00108">
    <property type="entry name" value="PROTEIN_KINASE_ST"/>
    <property type="match status" value="1"/>
</dbReference>
<evidence type="ECO:0000313" key="12">
    <source>
        <dbReference type="Proteomes" id="UP000515512"/>
    </source>
</evidence>
<evidence type="ECO:0000256" key="5">
    <source>
        <dbReference type="ARBA" id="ARBA00022777"/>
    </source>
</evidence>
<evidence type="ECO:0000256" key="6">
    <source>
        <dbReference type="ARBA" id="ARBA00022840"/>
    </source>
</evidence>
<dbReference type="EMBL" id="CP059399">
    <property type="protein sequence ID" value="QLY30348.1"/>
    <property type="molecule type" value="Genomic_DNA"/>
</dbReference>
<keyword evidence="2 11" id="KW-0723">Serine/threonine-protein kinase</keyword>
<evidence type="ECO:0000256" key="1">
    <source>
        <dbReference type="ARBA" id="ARBA00012513"/>
    </source>
</evidence>
<dbReference type="GO" id="GO:0005524">
    <property type="term" value="F:ATP binding"/>
    <property type="evidence" value="ECO:0007669"/>
    <property type="project" value="UniProtKB-UniRule"/>
</dbReference>
<name>A0A7D6Z9J6_9NOCA</name>
<dbReference type="InterPro" id="IPR000719">
    <property type="entry name" value="Prot_kinase_dom"/>
</dbReference>
<keyword evidence="9" id="KW-1133">Transmembrane helix</keyword>
<dbReference type="RefSeq" id="WP_181581546.1">
    <property type="nucleotide sequence ID" value="NZ_CP059399.1"/>
</dbReference>
<dbReference type="InterPro" id="IPR011009">
    <property type="entry name" value="Kinase-like_dom_sf"/>
</dbReference>
<feature type="transmembrane region" description="Helical" evidence="9">
    <location>
        <begin position="344"/>
        <end position="365"/>
    </location>
</feature>
<evidence type="ECO:0000256" key="9">
    <source>
        <dbReference type="SAM" id="Phobius"/>
    </source>
</evidence>
<feature type="region of interest" description="Disordered" evidence="8">
    <location>
        <begin position="274"/>
        <end position="336"/>
    </location>
</feature>
<dbReference type="SMART" id="SM00220">
    <property type="entry name" value="S_TKc"/>
    <property type="match status" value="1"/>
</dbReference>
<dbReference type="FunFam" id="1.10.510.10:FF:000021">
    <property type="entry name" value="Serine/threonine protein kinase"/>
    <property type="match status" value="1"/>
</dbReference>
<evidence type="ECO:0000256" key="7">
    <source>
        <dbReference type="PROSITE-ProRule" id="PRU10141"/>
    </source>
</evidence>
<evidence type="ECO:0000256" key="3">
    <source>
        <dbReference type="ARBA" id="ARBA00022679"/>
    </source>
</evidence>
<dbReference type="EC" id="2.7.11.1" evidence="1"/>
<dbReference type="Pfam" id="PF00069">
    <property type="entry name" value="Pkinase"/>
    <property type="match status" value="1"/>
</dbReference>
<keyword evidence="9" id="KW-0472">Membrane</keyword>
<evidence type="ECO:0000259" key="10">
    <source>
        <dbReference type="PROSITE" id="PS50011"/>
    </source>
</evidence>
<dbReference type="PANTHER" id="PTHR43289:SF6">
    <property type="entry name" value="SERINE_THREONINE-PROTEIN KINASE NEKL-3"/>
    <property type="match status" value="1"/>
</dbReference>
<feature type="domain" description="Protein kinase" evidence="10">
    <location>
        <begin position="17"/>
        <end position="277"/>
    </location>
</feature>
<dbReference type="InterPro" id="IPR008271">
    <property type="entry name" value="Ser/Thr_kinase_AS"/>
</dbReference>
<gene>
    <name evidence="11" type="ORF">H0264_35340</name>
</gene>
<evidence type="ECO:0000256" key="8">
    <source>
        <dbReference type="SAM" id="MobiDB-lite"/>
    </source>
</evidence>
<dbReference type="FunFam" id="3.30.200.20:FF:000348">
    <property type="entry name" value="Serine/threonine protein kinase"/>
    <property type="match status" value="1"/>
</dbReference>
<dbReference type="Gene3D" id="1.10.510.10">
    <property type="entry name" value="Transferase(Phosphotransferase) domain 1"/>
    <property type="match status" value="1"/>
</dbReference>
<dbReference type="PROSITE" id="PS50011">
    <property type="entry name" value="PROTEIN_KINASE_DOM"/>
    <property type="match status" value="1"/>
</dbReference>
<evidence type="ECO:0000256" key="4">
    <source>
        <dbReference type="ARBA" id="ARBA00022741"/>
    </source>
</evidence>
<dbReference type="Proteomes" id="UP000515512">
    <property type="component" value="Chromosome"/>
</dbReference>
<dbReference type="PANTHER" id="PTHR43289">
    <property type="entry name" value="MITOGEN-ACTIVATED PROTEIN KINASE KINASE KINASE 20-RELATED"/>
    <property type="match status" value="1"/>
</dbReference>
<dbReference type="SUPFAM" id="SSF56112">
    <property type="entry name" value="Protein kinase-like (PK-like)"/>
    <property type="match status" value="1"/>
</dbReference>
<keyword evidence="4 7" id="KW-0547">Nucleotide-binding</keyword>
<dbReference type="AlphaFoldDB" id="A0A7D6Z9J6"/>
<dbReference type="InterPro" id="IPR017441">
    <property type="entry name" value="Protein_kinase_ATP_BS"/>
</dbReference>
<feature type="compositionally biased region" description="Low complexity" evidence="8">
    <location>
        <begin position="294"/>
        <end position="304"/>
    </location>
</feature>
<organism evidence="11 12">
    <name type="scientific">Nocardia huaxiensis</name>
    <dbReference type="NCBI Taxonomy" id="2755382"/>
    <lineage>
        <taxon>Bacteria</taxon>
        <taxon>Bacillati</taxon>
        <taxon>Actinomycetota</taxon>
        <taxon>Actinomycetes</taxon>
        <taxon>Mycobacteriales</taxon>
        <taxon>Nocardiaceae</taxon>
        <taxon>Nocardia</taxon>
    </lineage>
</organism>
<dbReference type="CDD" id="cd14014">
    <property type="entry name" value="STKc_PknB_like"/>
    <property type="match status" value="1"/>
</dbReference>
<sequence length="689" mass="75332">MASQQQPLTVGSRFGPYRLDRLIGRGGMGEVFQAYDTVKDRTVAIKVLPERLAQDSVYRQRFQRESHAAARLREAHVIPIHDYGEIDGRLYIDMRLVEGDSLRELLRRFGAATPERSVMVVEQVAAALDAAHGEGLLHRDVKPDNIILTRDDFAYLVDFGIAQSVSDESLTSDGSAVGSFSYMAPERFSSRDFGPSSDVYALACVLYESLTGTRPFTGGTDAQMMSSHLFDAPPRPSRARAGVPESFDQVIATGLAKNPNQRYRSAGDLAAAARAALDQPRTDSPGVQADSRQTTMTGPTAVTTPAPPVQVSTPPPTQIPTPPPTPIPDPVESPRQGRHRARSASIIAACLILIAAATGFAAWAYTQQTTPGTPVADSLALRGADIELLSLVNAYGHKRNNCRHIDTDSTTVAVITCYYNPLTDEPLTVYRKFRSAQDLQTFYKTYVLGVFTTDACGVNSTDRDIPSKIDDREVGRMACWDDLTVDPSSPIPTLAVTNTELLTMAVHFYESPNLRPIRDYLAKNDYVQFRTQQNTQDPDAYTDEDRALFSRLGSDYTYRNCIHFEPAAGDPMNAQLGCGTTRGNPAVYFLGYPDQSSGSLAYQSHLAQSPGHACGGAAGSDDVWRLNGEIVGRFTCYTNKIRTPPRHCIMGQHDSAKLSVIVCSLDPDSPENGPKTEAELLTWFKKKFG</sequence>
<evidence type="ECO:0000313" key="11">
    <source>
        <dbReference type="EMBL" id="QLY30348.1"/>
    </source>
</evidence>
<accession>A0A7D6Z9J6</accession>
<keyword evidence="9" id="KW-0812">Transmembrane</keyword>
<proteinExistence type="predicted"/>
<protein>
    <recommendedName>
        <fullName evidence="1">non-specific serine/threonine protein kinase</fullName>
        <ecNumber evidence="1">2.7.11.1</ecNumber>
    </recommendedName>
</protein>
<evidence type="ECO:0000256" key="2">
    <source>
        <dbReference type="ARBA" id="ARBA00022527"/>
    </source>
</evidence>
<dbReference type="GO" id="GO:0004674">
    <property type="term" value="F:protein serine/threonine kinase activity"/>
    <property type="evidence" value="ECO:0007669"/>
    <property type="project" value="UniProtKB-KW"/>
</dbReference>
<keyword evidence="3" id="KW-0808">Transferase</keyword>
<feature type="binding site" evidence="7">
    <location>
        <position position="46"/>
    </location>
    <ligand>
        <name>ATP</name>
        <dbReference type="ChEBI" id="CHEBI:30616"/>
    </ligand>
</feature>
<dbReference type="Gene3D" id="3.30.200.20">
    <property type="entry name" value="Phosphorylase Kinase, domain 1"/>
    <property type="match status" value="1"/>
</dbReference>
<keyword evidence="5 11" id="KW-0418">Kinase</keyword>
<keyword evidence="12" id="KW-1185">Reference proteome</keyword>
<dbReference type="KEGG" id="nhu:H0264_35340"/>
<dbReference type="PROSITE" id="PS00107">
    <property type="entry name" value="PROTEIN_KINASE_ATP"/>
    <property type="match status" value="1"/>
</dbReference>